<dbReference type="Proteomes" id="UP000464735">
    <property type="component" value="Chromosome"/>
</dbReference>
<evidence type="ECO:0000313" key="2">
    <source>
        <dbReference type="Proteomes" id="UP000464735"/>
    </source>
</evidence>
<dbReference type="RefSeq" id="WP_164105970.1">
    <property type="nucleotide sequence ID" value="NZ_CP046368.1"/>
</dbReference>
<evidence type="ECO:0000313" key="1">
    <source>
        <dbReference type="EMBL" id="QIA68888.1"/>
    </source>
</evidence>
<gene>
    <name evidence="1" type="ORF">GL298_04845</name>
</gene>
<organism evidence="1 2">
    <name type="scientific">Spiroplasma citri</name>
    <dbReference type="NCBI Taxonomy" id="2133"/>
    <lineage>
        <taxon>Bacteria</taxon>
        <taxon>Bacillati</taxon>
        <taxon>Mycoplasmatota</taxon>
        <taxon>Mollicutes</taxon>
        <taxon>Entomoplasmatales</taxon>
        <taxon>Spiroplasmataceae</taxon>
        <taxon>Spiroplasma</taxon>
    </lineage>
</organism>
<reference evidence="1 2" key="1">
    <citation type="submission" date="2019-11" db="EMBL/GenBank/DDBJ databases">
        <title>Whole genome sequencing and comparative genomics analyses of five strains of Spiroplasma citri.</title>
        <authorList>
            <person name="Yokomi R."/>
            <person name="Chen J."/>
            <person name="Rattner R."/>
            <person name="Vidalakis G."/>
        </authorList>
    </citation>
    <scope>NUCLEOTIDE SEQUENCE [LARGE SCALE GENOMIC DNA]</scope>
    <source>
        <strain evidence="1 2">BR12</strain>
    </source>
</reference>
<sequence length="79" mass="9687">MYQQLNKTDELSNYDNKYILFNFRFTLIETKLDTSDYKKIFNKIISYYSKITVRQFDSSVNVEYNEKIIKRQKKKIINL</sequence>
<protein>
    <submittedName>
        <fullName evidence="1">Uncharacterized protein</fullName>
    </submittedName>
</protein>
<proteinExistence type="predicted"/>
<name>A0AAJ4EJC3_SPICI</name>
<accession>A0AAJ4EJC3</accession>
<dbReference type="EMBL" id="CP046368">
    <property type="protein sequence ID" value="QIA68888.1"/>
    <property type="molecule type" value="Genomic_DNA"/>
</dbReference>
<dbReference type="AlphaFoldDB" id="A0AAJ4EJC3"/>